<dbReference type="GO" id="GO:0006606">
    <property type="term" value="P:protein import into nucleus"/>
    <property type="evidence" value="ECO:0007669"/>
    <property type="project" value="InterPro"/>
</dbReference>
<dbReference type="InterPro" id="IPR016024">
    <property type="entry name" value="ARM-type_fold"/>
</dbReference>
<dbReference type="FunFam" id="1.25.10.10:FF:000027">
    <property type="entry name" value="Importin subunit beta-1"/>
    <property type="match status" value="1"/>
</dbReference>
<accession>A0AAW2ZG89</accession>
<sequence>MDITQILLAANGNDKGERDRAHAVLTQAQQTEFQTFLVALANELANETKPSLSRQTAGILLKNAFSTKDLSNRQHVALQWINLPEEIKQQIRAIILSTLHSPAVEIRQTAAQVLAQIAGIDLPNNQWPEVVTTLLHNVQQNVSPYGVEASLSTLGYICEETKSLLLSQQSDLILNAVALGLAQQQPERTKEVAIQALLNALEFVRANFNQNQERDQIMRIICDATQSQNVVVRKTAFECIVEVAHLYYATLTPYMVVLYQITLSAAENDVEEVALQAIEFWSTLAEDEADIQDSIEMLEDGEKTDLVHLHLVESALKPLCALIVKLLTRQREDCDGDEMTVSNSAATCLSLVSTVARDKIIFEVMPFIENNIKSADWRLREAATLCFCAIQEGTSTSKMSQYIKGSIPLLINQMKDANETVKDTTIFTLGTIAKFHPDPIINGEHLNIVLNAIGIGMRDEPRISAKACWTLHNIAEAFEDQQSEDQQTYALSADFGKLVQALFFVTDRGDVSENNLRINAYEALSALINSATRDLYEFLDQQVVSELLSRLERTLTMREDEQEVSNIQGLLCAVLQNLTIKLSDRVRKHADRMMTLYLSVFQKKSNSSVHEETLLCVGSLAGALSFDFARYMDHFKPFLFSGLSNQQEKSVCNVSINVLSDLCTALGDKIKESSDDIMTILFTNIQAAHVDKNIKSRIISLFGDIALAIQGDFEKYITPVGQILRQAGEAHVNDQNRTEEMIDYVDLLRENILDAYIGILQGFKKQNQKAFDPCVDQLVGLIRMIAQDSNVCEPVFKNAVIVIGDLANVYGARIGRLLNQDFIKSLVDQACNSEEKDTKRCGLFTRKQLKKISV</sequence>
<dbReference type="Pfam" id="PF25574">
    <property type="entry name" value="TPR_IMB1"/>
    <property type="match status" value="1"/>
</dbReference>
<evidence type="ECO:0000256" key="6">
    <source>
        <dbReference type="ARBA" id="ARBA00022927"/>
    </source>
</evidence>
<evidence type="ECO:0000256" key="2">
    <source>
        <dbReference type="ARBA" id="ARBA00010907"/>
    </source>
</evidence>
<evidence type="ECO:0000313" key="9">
    <source>
        <dbReference type="Proteomes" id="UP001431209"/>
    </source>
</evidence>
<reference evidence="8 9" key="1">
    <citation type="submission" date="2024-03" db="EMBL/GenBank/DDBJ databases">
        <title>The Acrasis kona genome and developmental transcriptomes reveal deep origins of eukaryotic multicellular pathways.</title>
        <authorList>
            <person name="Sheikh S."/>
            <person name="Fu C.-J."/>
            <person name="Brown M.W."/>
            <person name="Baldauf S.L."/>
        </authorList>
    </citation>
    <scope>NUCLEOTIDE SEQUENCE [LARGE SCALE GENOMIC DNA]</scope>
    <source>
        <strain evidence="8 9">ATCC MYA-3509</strain>
    </source>
</reference>
<keyword evidence="5" id="KW-0677">Repeat</keyword>
<protein>
    <submittedName>
        <fullName evidence="8">Importin subunit beta-1</fullName>
    </submittedName>
</protein>
<comment type="caution">
    <text evidence="8">The sequence shown here is derived from an EMBL/GenBank/DDBJ whole genome shotgun (WGS) entry which is preliminary data.</text>
</comment>
<keyword evidence="9" id="KW-1185">Reference proteome</keyword>
<dbReference type="PROSITE" id="PS50166">
    <property type="entry name" value="IMPORTIN_B_NT"/>
    <property type="match status" value="1"/>
</dbReference>
<dbReference type="InterPro" id="IPR040122">
    <property type="entry name" value="Importin_beta"/>
</dbReference>
<gene>
    <name evidence="8" type="ORF">AKO1_000227</name>
</gene>
<dbReference type="InterPro" id="IPR058584">
    <property type="entry name" value="IMB1_TNPO1-like_TPR"/>
</dbReference>
<dbReference type="EMBL" id="JAOPGA020001357">
    <property type="protein sequence ID" value="KAL0487642.1"/>
    <property type="molecule type" value="Genomic_DNA"/>
</dbReference>
<dbReference type="SMART" id="SM00913">
    <property type="entry name" value="IBN_N"/>
    <property type="match status" value="1"/>
</dbReference>
<evidence type="ECO:0000256" key="4">
    <source>
        <dbReference type="ARBA" id="ARBA00022490"/>
    </source>
</evidence>
<dbReference type="Gene3D" id="1.25.10.10">
    <property type="entry name" value="Leucine-rich Repeat Variant"/>
    <property type="match status" value="1"/>
</dbReference>
<evidence type="ECO:0000256" key="3">
    <source>
        <dbReference type="ARBA" id="ARBA00022448"/>
    </source>
</evidence>
<name>A0AAW2ZG89_9EUKA</name>
<organism evidence="8 9">
    <name type="scientific">Acrasis kona</name>
    <dbReference type="NCBI Taxonomy" id="1008807"/>
    <lineage>
        <taxon>Eukaryota</taxon>
        <taxon>Discoba</taxon>
        <taxon>Heterolobosea</taxon>
        <taxon>Tetramitia</taxon>
        <taxon>Eutetramitia</taxon>
        <taxon>Acrasidae</taxon>
        <taxon>Acrasis</taxon>
    </lineage>
</organism>
<comment type="subcellular location">
    <subcellularLocation>
        <location evidence="1">Cytoplasm</location>
    </subcellularLocation>
</comment>
<evidence type="ECO:0000256" key="5">
    <source>
        <dbReference type="ARBA" id="ARBA00022737"/>
    </source>
</evidence>
<evidence type="ECO:0000256" key="1">
    <source>
        <dbReference type="ARBA" id="ARBA00004496"/>
    </source>
</evidence>
<keyword evidence="3" id="KW-0813">Transport</keyword>
<dbReference type="Pfam" id="PF03810">
    <property type="entry name" value="IBN_N"/>
    <property type="match status" value="1"/>
</dbReference>
<dbReference type="Pfam" id="PF13513">
    <property type="entry name" value="HEAT_EZ"/>
    <property type="match status" value="1"/>
</dbReference>
<evidence type="ECO:0000313" key="8">
    <source>
        <dbReference type="EMBL" id="KAL0487642.1"/>
    </source>
</evidence>
<dbReference type="GO" id="GO:0031267">
    <property type="term" value="F:small GTPase binding"/>
    <property type="evidence" value="ECO:0007669"/>
    <property type="project" value="InterPro"/>
</dbReference>
<dbReference type="PANTHER" id="PTHR10527">
    <property type="entry name" value="IMPORTIN BETA"/>
    <property type="match status" value="1"/>
</dbReference>
<proteinExistence type="inferred from homology"/>
<evidence type="ECO:0000259" key="7">
    <source>
        <dbReference type="PROSITE" id="PS50166"/>
    </source>
</evidence>
<dbReference type="AlphaFoldDB" id="A0AAW2ZG89"/>
<dbReference type="GO" id="GO:0005737">
    <property type="term" value="C:cytoplasm"/>
    <property type="evidence" value="ECO:0007669"/>
    <property type="project" value="UniProtKB-SubCell"/>
</dbReference>
<dbReference type="InterPro" id="IPR001494">
    <property type="entry name" value="Importin-beta_N"/>
</dbReference>
<dbReference type="SUPFAM" id="SSF48371">
    <property type="entry name" value="ARM repeat"/>
    <property type="match status" value="1"/>
</dbReference>
<dbReference type="Proteomes" id="UP001431209">
    <property type="component" value="Unassembled WGS sequence"/>
</dbReference>
<dbReference type="InterPro" id="IPR011989">
    <property type="entry name" value="ARM-like"/>
</dbReference>
<keyword evidence="6" id="KW-0653">Protein transport</keyword>
<comment type="similarity">
    <text evidence="2">Belongs to the importin beta family. Importin beta-1 subfamily.</text>
</comment>
<keyword evidence="4" id="KW-0963">Cytoplasm</keyword>
<feature type="domain" description="Importin N-terminal" evidence="7">
    <location>
        <begin position="21"/>
        <end position="101"/>
    </location>
</feature>